<feature type="region of interest" description="Disordered" evidence="3">
    <location>
        <begin position="1434"/>
        <end position="1457"/>
    </location>
</feature>
<evidence type="ECO:0000256" key="3">
    <source>
        <dbReference type="SAM" id="MobiDB-lite"/>
    </source>
</evidence>
<dbReference type="PANTHER" id="PTHR47932:SF44">
    <property type="entry name" value="MIOREX COMPLEX COMPONENT 1"/>
    <property type="match status" value="1"/>
</dbReference>
<evidence type="ECO:0000313" key="5">
    <source>
        <dbReference type="EMBL" id="CAE7749826.1"/>
    </source>
</evidence>
<dbReference type="Pfam" id="PF13041">
    <property type="entry name" value="PPR_2"/>
    <property type="match status" value="1"/>
</dbReference>
<evidence type="ECO:0000313" key="6">
    <source>
        <dbReference type="Proteomes" id="UP000649617"/>
    </source>
</evidence>
<feature type="repeat" description="PPR" evidence="2">
    <location>
        <begin position="960"/>
        <end position="994"/>
    </location>
</feature>
<dbReference type="InterPro" id="IPR002885">
    <property type="entry name" value="PPR_rpt"/>
</dbReference>
<feature type="repeat" description="PPR" evidence="2">
    <location>
        <begin position="790"/>
        <end position="824"/>
    </location>
</feature>
<feature type="repeat" description="PPR" evidence="2">
    <location>
        <begin position="1240"/>
        <end position="1274"/>
    </location>
</feature>
<dbReference type="Proteomes" id="UP000649617">
    <property type="component" value="Unassembled WGS sequence"/>
</dbReference>
<feature type="repeat" description="PPR" evidence="2">
    <location>
        <begin position="1311"/>
        <end position="1345"/>
    </location>
</feature>
<dbReference type="InterPro" id="IPR015915">
    <property type="entry name" value="Kelch-typ_b-propeller"/>
</dbReference>
<keyword evidence="1" id="KW-0677">Repeat</keyword>
<feature type="domain" description="PROP1-like PPR" evidence="4">
    <location>
        <begin position="692"/>
        <end position="843"/>
    </location>
</feature>
<dbReference type="OrthoDB" id="185373at2759"/>
<protein>
    <submittedName>
        <fullName evidence="5">Rf1 protein</fullName>
    </submittedName>
</protein>
<dbReference type="PROSITE" id="PS51375">
    <property type="entry name" value="PPR"/>
    <property type="match status" value="10"/>
</dbReference>
<name>A0A812XWP7_SYMPI</name>
<keyword evidence="6" id="KW-1185">Reference proteome</keyword>
<feature type="repeat" description="PPR" evidence="2">
    <location>
        <begin position="1170"/>
        <end position="1204"/>
    </location>
</feature>
<feature type="region of interest" description="Disordered" evidence="3">
    <location>
        <begin position="351"/>
        <end position="395"/>
    </location>
</feature>
<dbReference type="Pfam" id="PF01535">
    <property type="entry name" value="PPR"/>
    <property type="match status" value="3"/>
</dbReference>
<gene>
    <name evidence="5" type="primary">Rf1</name>
    <name evidence="5" type="ORF">SPIL2461_LOCUS21694</name>
</gene>
<proteinExistence type="predicted"/>
<feature type="repeat" description="PPR" evidence="2">
    <location>
        <begin position="1135"/>
        <end position="1169"/>
    </location>
</feature>
<feature type="repeat" description="PPR" evidence="2">
    <location>
        <begin position="856"/>
        <end position="890"/>
    </location>
</feature>
<feature type="compositionally biased region" description="Basic and acidic residues" evidence="3">
    <location>
        <begin position="1435"/>
        <end position="1457"/>
    </location>
</feature>
<organism evidence="5 6">
    <name type="scientific">Symbiodinium pilosum</name>
    <name type="common">Dinoflagellate</name>
    <dbReference type="NCBI Taxonomy" id="2952"/>
    <lineage>
        <taxon>Eukaryota</taxon>
        <taxon>Sar</taxon>
        <taxon>Alveolata</taxon>
        <taxon>Dinophyceae</taxon>
        <taxon>Suessiales</taxon>
        <taxon>Symbiodiniaceae</taxon>
        <taxon>Symbiodinium</taxon>
    </lineage>
</organism>
<dbReference type="Pfam" id="PF12854">
    <property type="entry name" value="PPR_1"/>
    <property type="match status" value="1"/>
</dbReference>
<dbReference type="NCBIfam" id="TIGR00756">
    <property type="entry name" value="PPR"/>
    <property type="match status" value="12"/>
</dbReference>
<feature type="repeat" description="PPR" evidence="2">
    <location>
        <begin position="1205"/>
        <end position="1239"/>
    </location>
</feature>
<comment type="caution">
    <text evidence="5">The sequence shown here is derived from an EMBL/GenBank/DDBJ whole genome shotgun (WGS) entry which is preliminary data.</text>
</comment>
<evidence type="ECO:0000256" key="2">
    <source>
        <dbReference type="PROSITE-ProRule" id="PRU00708"/>
    </source>
</evidence>
<evidence type="ECO:0000256" key="1">
    <source>
        <dbReference type="ARBA" id="ARBA00022737"/>
    </source>
</evidence>
<dbReference type="EMBL" id="CAJNIZ010046501">
    <property type="protein sequence ID" value="CAE7749826.1"/>
    <property type="molecule type" value="Genomic_DNA"/>
</dbReference>
<dbReference type="Pfam" id="PF13812">
    <property type="entry name" value="PPR_3"/>
    <property type="match status" value="2"/>
</dbReference>
<dbReference type="Gene3D" id="1.25.40.10">
    <property type="entry name" value="Tetratricopeptide repeat domain"/>
    <property type="match status" value="6"/>
</dbReference>
<evidence type="ECO:0000259" key="4">
    <source>
        <dbReference type="Pfam" id="PF17177"/>
    </source>
</evidence>
<sequence>MWGIVEIAFTEGRITARWASTGRMVPRSNHSATFVPARIAGGAYPSGYVVAFGGNVDGCVSDSMDLFDVKTRVWTEGIFSEGERPARRNSHSGTLLRRGAGEYGILIVGGGTGDDSNGGPPRGGHDFSEPEVGAYWLLGLDASSSFRWQREPLAAEVNGRGHVAVRLTGTNTMVAISGGQRSIGHSNAIGFNYQKRLRARQGFPAARSFGGGCALPNGVIMLFGGWHPRRGTYANFWAGCVDGVGSEWYQSLETPEQRMAPQRFYRERAEREARERREQEEREGEGRRLDALEPEVGSHYQEALEQEAAELQENEHESDSDVSDDAISIPLMWRMAQLAYLEGSQTVPSVLRGPWAEGFPSQHGTTLEDEDDEEDEDEDEDDDDGEGGDPNGEGEEHLEVDYQIHEKSQPKASFFVAVIDIMADYTTSTASQTLEAVYNSLAPLWVELSFLFFFSMGFFYLRADTFRKAKKGKVKAGPPTFRASVRKTMEAEAAAGRASKLLEAWRQEQAQAPTPKDLLKPVVQAFVDAEPEQLVDEIVEHLRLHKEVLVNSWAGTVILDTVARSGNVEVMMDLWNVYQKRLCLARSCSMYEVVLGGFASAGHPDRVEEFENLLRKDRLKLSPRGHSLIIKGFLKNGLVDEVLKRIVSMTKSGHVVPAFAVAQFLRVAAESSKAATMKLIEHGVSLGTEAVTVILEDCVRNHDAKLAREVEKAARESKVSFGVHAFDALLKAYAEDCDVHAIEIFKEMQAEGHTISEGLCVGLLARCADGKFLSFAEEIVRFVRAGPGMSIAVYSGLMKVYAYSGMYGKACDLYDQIRQDGLEPDTMMYGCLMKFSVECGRTQLSQELSEKLSVLDIQNYMSLIKAAGRDRDVDRAFSIIQRLRENNVKPDAIAFNCVLDVCVKAGDLGRARRLVQEMKDLGLLDIITYNTLLKGYCNKGDLRGAKDLLSEMTAAGFEPNDVSYNCILNTAVNNGSFEEAWDTIAKMEQMNVPPDHYTVSIMLKALKRAKGQKDVSRCLNFLDRSSIDPCSDEILMNTVLETYIRHKEFRRLESLLSKFEQSNLRPSVPTYGSIIKAYANLKCPEKCWHYWNEMQGQRGLEPNDIVYGCMLDALVCNGQVDEAVQLFEKSNLKPNAVLCSILVKGFTNTGQSQRAMELWHDMRRKGVKMNTAACNAFVDAQARVGNMDDVLEIVQAMDAEGCRPDGITHSTIVKGYSVRGDLDKAMEVLRGMQESGVYHDAIVYNTILDGCTKHKRSDLVDQILHSMEDHRIVPTNFTLGILVKFYSRQKQLDKAFAAMSSLPKRGNFVPNCQVWSCLMGACLMNGSPAKALQVFRDMRQAGQSADTRACTSLVSGLVRMGQMREAVQVVEEVYGLNGGKGLKNHGVSIEQDCLESLLAALVQKGLREELAAPLLERLRAAKVPISGRLMAATLAEERSPERPERSSARKGREAYRY</sequence>
<feature type="compositionally biased region" description="Basic and acidic residues" evidence="3">
    <location>
        <begin position="270"/>
        <end position="291"/>
    </location>
</feature>
<dbReference type="SUPFAM" id="SSF50965">
    <property type="entry name" value="Galactose oxidase, central domain"/>
    <property type="match status" value="1"/>
</dbReference>
<dbReference type="Gene3D" id="2.120.10.80">
    <property type="entry name" value="Kelch-type beta propeller"/>
    <property type="match status" value="1"/>
</dbReference>
<feature type="repeat" description="PPR" evidence="2">
    <location>
        <begin position="891"/>
        <end position="921"/>
    </location>
</feature>
<dbReference type="Pfam" id="PF17177">
    <property type="entry name" value="PPR_long"/>
    <property type="match status" value="2"/>
</dbReference>
<feature type="repeat" description="PPR" evidence="2">
    <location>
        <begin position="925"/>
        <end position="959"/>
    </location>
</feature>
<reference evidence="5" key="1">
    <citation type="submission" date="2021-02" db="EMBL/GenBank/DDBJ databases">
        <authorList>
            <person name="Dougan E. K."/>
            <person name="Rhodes N."/>
            <person name="Thang M."/>
            <person name="Chan C."/>
        </authorList>
    </citation>
    <scope>NUCLEOTIDE SEQUENCE</scope>
</reference>
<dbReference type="InterPro" id="IPR033443">
    <property type="entry name" value="PROP1-like_PPR_dom"/>
</dbReference>
<dbReference type="InterPro" id="IPR011990">
    <property type="entry name" value="TPR-like_helical_dom_sf"/>
</dbReference>
<feature type="domain" description="PROP1-like PPR" evidence="4">
    <location>
        <begin position="1151"/>
        <end position="1287"/>
    </location>
</feature>
<feature type="region of interest" description="Disordered" evidence="3">
    <location>
        <begin position="270"/>
        <end position="294"/>
    </location>
</feature>
<accession>A0A812XWP7</accession>
<dbReference type="InterPro" id="IPR011043">
    <property type="entry name" value="Gal_Oxase/kelch_b-propeller"/>
</dbReference>
<feature type="compositionally biased region" description="Acidic residues" evidence="3">
    <location>
        <begin position="367"/>
        <end position="393"/>
    </location>
</feature>
<dbReference type="PANTHER" id="PTHR47932">
    <property type="entry name" value="ATPASE EXPRESSION PROTEIN 3"/>
    <property type="match status" value="1"/>
</dbReference>